<organism evidence="1 2">
    <name type="scientific">Candidatus Clostridium eludens</name>
    <dbReference type="NCBI Taxonomy" id="3381663"/>
    <lineage>
        <taxon>Bacteria</taxon>
        <taxon>Bacillati</taxon>
        <taxon>Bacillota</taxon>
        <taxon>Clostridia</taxon>
        <taxon>Eubacteriales</taxon>
        <taxon>Clostridiaceae</taxon>
        <taxon>Clostridium</taxon>
    </lineage>
</organism>
<evidence type="ECO:0000313" key="1">
    <source>
        <dbReference type="EMBL" id="MFL0197390.1"/>
    </source>
</evidence>
<protein>
    <submittedName>
        <fullName evidence="1">Uncharacterized protein</fullName>
    </submittedName>
</protein>
<dbReference type="RefSeq" id="WP_406793495.1">
    <property type="nucleotide sequence ID" value="NZ_JBJHZX010000029.1"/>
</dbReference>
<dbReference type="Proteomes" id="UP001623660">
    <property type="component" value="Unassembled WGS sequence"/>
</dbReference>
<name>A0ABW8SN57_9CLOT</name>
<sequence length="134" mass="15992">MYIDKYREVITSSTCNIPQRLRQIDKGYFLVRNHCTKQFEVHHSEEIGNTFCLSIPFNELDERTLQRVRETRIEYIRNIIAEIDNKNEKIEIDGDKELKDVTQTVGRNIYKYVKVHESKETIDEDSKYFKKAVS</sequence>
<gene>
    <name evidence="1" type="ORF">ACJDU8_17745</name>
</gene>
<dbReference type="EMBL" id="JBJHZX010000029">
    <property type="protein sequence ID" value="MFL0197390.1"/>
    <property type="molecule type" value="Genomic_DNA"/>
</dbReference>
<comment type="caution">
    <text evidence="1">The sequence shown here is derived from an EMBL/GenBank/DDBJ whole genome shotgun (WGS) entry which is preliminary data.</text>
</comment>
<proteinExistence type="predicted"/>
<keyword evidence="2" id="KW-1185">Reference proteome</keyword>
<reference evidence="1 2" key="1">
    <citation type="submission" date="2024-11" db="EMBL/GenBank/DDBJ databases">
        <authorList>
            <person name="Heng Y.C."/>
            <person name="Lim A.C.H."/>
            <person name="Lee J.K.Y."/>
            <person name="Kittelmann S."/>
        </authorList>
    </citation>
    <scope>NUCLEOTIDE SEQUENCE [LARGE SCALE GENOMIC DNA]</scope>
    <source>
        <strain evidence="1 2">WILCCON 0269</strain>
    </source>
</reference>
<evidence type="ECO:0000313" key="2">
    <source>
        <dbReference type="Proteomes" id="UP001623660"/>
    </source>
</evidence>
<accession>A0ABW8SN57</accession>